<gene>
    <name evidence="2" type="ORF">P8935_22505</name>
</gene>
<dbReference type="EMBL" id="CP121196">
    <property type="protein sequence ID" value="XBH17324.1"/>
    <property type="molecule type" value="Genomic_DNA"/>
</dbReference>
<protein>
    <submittedName>
        <fullName evidence="2">DinB family protein</fullName>
    </submittedName>
</protein>
<dbReference type="AlphaFoldDB" id="A0AAU7DHY5"/>
<reference evidence="2" key="1">
    <citation type="submission" date="2023-03" db="EMBL/GenBank/DDBJ databases">
        <title>Edaphobacter sp.</title>
        <authorList>
            <person name="Huber K.J."/>
            <person name="Papendorf J."/>
            <person name="Pilke C."/>
            <person name="Bunk B."/>
            <person name="Sproeer C."/>
            <person name="Pester M."/>
        </authorList>
    </citation>
    <scope>NUCLEOTIDE SEQUENCE</scope>
    <source>
        <strain evidence="2">DSM 110680</strain>
    </source>
</reference>
<name>A0AAU7DHY5_9BACT</name>
<evidence type="ECO:0000259" key="1">
    <source>
        <dbReference type="Pfam" id="PF12867"/>
    </source>
</evidence>
<dbReference type="InterPro" id="IPR034660">
    <property type="entry name" value="DinB/YfiT-like"/>
</dbReference>
<evidence type="ECO:0000313" key="2">
    <source>
        <dbReference type="EMBL" id="XBH17324.1"/>
    </source>
</evidence>
<sequence length="163" mass="17903">MALSPRLAVASQSYNLNASFLKQGLAGLSDADWLTRPNDHSNHILWIVGHLAWSRSMVLARLGDKWTKPWMRLYARGTKCEDSQDAPTPSEVMEAWEESCTRLNAALEAASEDLLDTPASKPGPPSADGMLCGTINFMAQHEMYHVGQASYVRSWLGKPGVMG</sequence>
<accession>A0AAU7DHY5</accession>
<dbReference type="RefSeq" id="WP_348262555.1">
    <property type="nucleotide sequence ID" value="NZ_CP121196.1"/>
</dbReference>
<feature type="domain" description="DinB-like" evidence="1">
    <location>
        <begin position="25"/>
        <end position="149"/>
    </location>
</feature>
<dbReference type="InterPro" id="IPR024775">
    <property type="entry name" value="DinB-like"/>
</dbReference>
<dbReference type="Pfam" id="PF12867">
    <property type="entry name" value="DinB_2"/>
    <property type="match status" value="1"/>
</dbReference>
<dbReference type="SUPFAM" id="SSF109854">
    <property type="entry name" value="DinB/YfiT-like putative metalloenzymes"/>
    <property type="match status" value="1"/>
</dbReference>
<proteinExistence type="predicted"/>
<organism evidence="2">
    <name type="scientific">Telmatobacter sp. DSM 110680</name>
    <dbReference type="NCBI Taxonomy" id="3036704"/>
    <lineage>
        <taxon>Bacteria</taxon>
        <taxon>Pseudomonadati</taxon>
        <taxon>Acidobacteriota</taxon>
        <taxon>Terriglobia</taxon>
        <taxon>Terriglobales</taxon>
        <taxon>Acidobacteriaceae</taxon>
        <taxon>Telmatobacter</taxon>
    </lineage>
</organism>
<dbReference type="Gene3D" id="1.20.120.450">
    <property type="entry name" value="dinb family like domain"/>
    <property type="match status" value="1"/>
</dbReference>